<dbReference type="Pfam" id="PF02463">
    <property type="entry name" value="SMC_N"/>
    <property type="match status" value="1"/>
</dbReference>
<name>A0ABT8A8X8_9PROT</name>
<protein>
    <recommendedName>
        <fullName evidence="3 9">DNA repair protein RecN</fullName>
    </recommendedName>
    <alternativeName>
        <fullName evidence="8 9">Recombination protein N</fullName>
    </alternativeName>
</protein>
<dbReference type="Proteomes" id="UP001529369">
    <property type="component" value="Unassembled WGS sequence"/>
</dbReference>
<keyword evidence="13" id="KW-1185">Reference proteome</keyword>
<dbReference type="SUPFAM" id="SSF52540">
    <property type="entry name" value="P-loop containing nucleoside triphosphate hydrolases"/>
    <property type="match status" value="2"/>
</dbReference>
<evidence type="ECO:0000313" key="12">
    <source>
        <dbReference type="EMBL" id="MDN3566164.1"/>
    </source>
</evidence>
<dbReference type="PIRSF" id="PIRSF003128">
    <property type="entry name" value="RecN"/>
    <property type="match status" value="1"/>
</dbReference>
<dbReference type="NCBIfam" id="TIGR00634">
    <property type="entry name" value="recN"/>
    <property type="match status" value="1"/>
</dbReference>
<evidence type="ECO:0000256" key="2">
    <source>
        <dbReference type="ARBA" id="ARBA00009441"/>
    </source>
</evidence>
<organism evidence="12 13">
    <name type="scientific">Paeniroseomonas aquatica</name>
    <dbReference type="NCBI Taxonomy" id="373043"/>
    <lineage>
        <taxon>Bacteria</taxon>
        <taxon>Pseudomonadati</taxon>
        <taxon>Pseudomonadota</taxon>
        <taxon>Alphaproteobacteria</taxon>
        <taxon>Acetobacterales</taxon>
        <taxon>Acetobacteraceae</taxon>
        <taxon>Paeniroseomonas</taxon>
    </lineage>
</organism>
<comment type="caution">
    <text evidence="12">The sequence shown here is derived from an EMBL/GenBank/DDBJ whole genome shotgun (WGS) entry which is preliminary data.</text>
</comment>
<dbReference type="PANTHER" id="PTHR11059:SF0">
    <property type="entry name" value="DNA REPAIR PROTEIN RECN"/>
    <property type="match status" value="1"/>
</dbReference>
<dbReference type="InterPro" id="IPR004604">
    <property type="entry name" value="DNA_recomb/repair_RecN"/>
</dbReference>
<dbReference type="Gene3D" id="3.40.50.300">
    <property type="entry name" value="P-loop containing nucleotide triphosphate hydrolases"/>
    <property type="match status" value="2"/>
</dbReference>
<feature type="region of interest" description="Disordered" evidence="10">
    <location>
        <begin position="197"/>
        <end position="250"/>
    </location>
</feature>
<evidence type="ECO:0000256" key="8">
    <source>
        <dbReference type="ARBA" id="ARBA00033408"/>
    </source>
</evidence>
<evidence type="ECO:0000256" key="10">
    <source>
        <dbReference type="SAM" id="MobiDB-lite"/>
    </source>
</evidence>
<evidence type="ECO:0000256" key="5">
    <source>
        <dbReference type="ARBA" id="ARBA00022763"/>
    </source>
</evidence>
<evidence type="ECO:0000313" key="13">
    <source>
        <dbReference type="Proteomes" id="UP001529369"/>
    </source>
</evidence>
<sequence>MLASLAIRDVVLIERLDLSFGSGLTVLTGETGAGKSILLDSLGLACGLRAEAGMVRVGQAQCSVAAGFIPPEGHPALAILAEQGMEPEDSLVLRRVVQADGRSRAFVNGQPVSVGLLRRLAATLVEVQGQHDQVGLADPATHAGLLDAFGGLEPRRTATATTFRAWREAERALAAAREAIAAARRDEEFLRHAVEELSALSPEEGEEEELSKERQRLQQGERRGESIANALGELQPRDRRRGGPGDAMRSAARALERLPPPNEEAQAIVALLGTAQDAVAEAETLLQRLLQEDGPDPRRLEQLEDRLFGLRAAARKHGVAVVELPALLTSLKDRLGALDAGTGKVALLEQAAGTARRGYLAAGEALTTARREAAGRLEKALAKELAPLKLDRARLVVEVAAREETGWAADGMDRVAFLVSTNPGQTPGQLQKIASGGELSRLMLALKVVLSRGSPVPTLVFDEVDAGIGGATAAAVGERLERVAERLQVLVVTHSPQVAARGAQQLRVAKQVKGDRATTVVEPLGKRERREEIARMLAGETVTDAARAAADSLLTGSLL</sequence>
<accession>A0ABT8A8X8</accession>
<keyword evidence="5 9" id="KW-0227">DNA damage</keyword>
<evidence type="ECO:0000256" key="3">
    <source>
        <dbReference type="ARBA" id="ARBA00021315"/>
    </source>
</evidence>
<dbReference type="EMBL" id="JAUFPN010000165">
    <property type="protein sequence ID" value="MDN3566164.1"/>
    <property type="molecule type" value="Genomic_DNA"/>
</dbReference>
<keyword evidence="6" id="KW-0067">ATP-binding</keyword>
<dbReference type="InterPro" id="IPR003395">
    <property type="entry name" value="RecF/RecN/SMC_N"/>
</dbReference>
<evidence type="ECO:0000256" key="4">
    <source>
        <dbReference type="ARBA" id="ARBA00022741"/>
    </source>
</evidence>
<evidence type="ECO:0000256" key="1">
    <source>
        <dbReference type="ARBA" id="ARBA00003618"/>
    </source>
</evidence>
<dbReference type="InterPro" id="IPR027417">
    <property type="entry name" value="P-loop_NTPase"/>
</dbReference>
<feature type="compositionally biased region" description="Basic and acidic residues" evidence="10">
    <location>
        <begin position="211"/>
        <end position="225"/>
    </location>
</feature>
<gene>
    <name evidence="12" type="primary">recN</name>
    <name evidence="12" type="ORF">QWZ14_17485</name>
</gene>
<comment type="function">
    <text evidence="1 9">May be involved in recombinational repair of damaged DNA.</text>
</comment>
<dbReference type="PANTHER" id="PTHR11059">
    <property type="entry name" value="DNA REPAIR PROTEIN RECN"/>
    <property type="match status" value="1"/>
</dbReference>
<evidence type="ECO:0000259" key="11">
    <source>
        <dbReference type="Pfam" id="PF02463"/>
    </source>
</evidence>
<reference evidence="13" key="1">
    <citation type="journal article" date="2019" name="Int. J. Syst. Evol. Microbiol.">
        <title>The Global Catalogue of Microorganisms (GCM) 10K type strain sequencing project: providing services to taxonomists for standard genome sequencing and annotation.</title>
        <authorList>
            <consortium name="The Broad Institute Genomics Platform"/>
            <consortium name="The Broad Institute Genome Sequencing Center for Infectious Disease"/>
            <person name="Wu L."/>
            <person name="Ma J."/>
        </authorList>
    </citation>
    <scope>NUCLEOTIDE SEQUENCE [LARGE SCALE GENOMIC DNA]</scope>
    <source>
        <strain evidence="13">CECT 7131</strain>
    </source>
</reference>
<evidence type="ECO:0000256" key="6">
    <source>
        <dbReference type="ARBA" id="ARBA00022840"/>
    </source>
</evidence>
<feature type="domain" description="RecF/RecN/SMC N-terminal" evidence="11">
    <location>
        <begin position="14"/>
        <end position="513"/>
    </location>
</feature>
<proteinExistence type="inferred from homology"/>
<comment type="similarity">
    <text evidence="2 9">Belongs to the RecN family.</text>
</comment>
<evidence type="ECO:0000256" key="7">
    <source>
        <dbReference type="ARBA" id="ARBA00023204"/>
    </source>
</evidence>
<keyword evidence="4" id="KW-0547">Nucleotide-binding</keyword>
<dbReference type="CDD" id="cd03241">
    <property type="entry name" value="ABC_RecN"/>
    <property type="match status" value="2"/>
</dbReference>
<keyword evidence="7 9" id="KW-0234">DNA repair</keyword>
<dbReference type="RefSeq" id="WP_290318061.1">
    <property type="nucleotide sequence ID" value="NZ_JAUFPN010000165.1"/>
</dbReference>
<evidence type="ECO:0000256" key="9">
    <source>
        <dbReference type="PIRNR" id="PIRNR003128"/>
    </source>
</evidence>